<evidence type="ECO:0000256" key="1">
    <source>
        <dbReference type="SAM" id="Phobius"/>
    </source>
</evidence>
<sequence length="142" mass="16467">MNQTIYLENSTVELAESKIIIQDRIAKNKKITLFLLMPSIIYLGIALFSDPIKSVQALLGLMWVSVFGYRFFKQRNYSVAPEIALSEISQVEFQTNFFGEEYVIIKLTNRQTRELRAIAPAARKLVAFFKEKEIKVLWRSDL</sequence>
<keyword evidence="1" id="KW-0812">Transmembrane</keyword>
<reference evidence="2 3" key="1">
    <citation type="submission" date="2019-02" db="EMBL/GenBank/DDBJ databases">
        <title>Arundinibacter roseus gen. nov., sp. nov., a new member of the family Cytophagaceae.</title>
        <authorList>
            <person name="Szuroczki S."/>
            <person name="Khayer B."/>
            <person name="Sproer C."/>
            <person name="Toumi M."/>
            <person name="Szabo A."/>
            <person name="Felfoldi T."/>
            <person name="Schumann P."/>
            <person name="Toth E."/>
        </authorList>
    </citation>
    <scope>NUCLEOTIDE SEQUENCE [LARGE SCALE GENOMIC DNA]</scope>
    <source>
        <strain evidence="2 3">DMA-k-7a</strain>
    </source>
</reference>
<keyword evidence="1" id="KW-1133">Transmembrane helix</keyword>
<protein>
    <submittedName>
        <fullName evidence="2">Uncharacterized protein</fullName>
    </submittedName>
</protein>
<keyword evidence="1" id="KW-0472">Membrane</keyword>
<proteinExistence type="predicted"/>
<keyword evidence="3" id="KW-1185">Reference proteome</keyword>
<comment type="caution">
    <text evidence="2">The sequence shown here is derived from an EMBL/GenBank/DDBJ whole genome shotgun (WGS) entry which is preliminary data.</text>
</comment>
<feature type="transmembrane region" description="Helical" evidence="1">
    <location>
        <begin position="31"/>
        <end position="49"/>
    </location>
</feature>
<dbReference type="AlphaFoldDB" id="A0A4R4K561"/>
<evidence type="ECO:0000313" key="3">
    <source>
        <dbReference type="Proteomes" id="UP000295706"/>
    </source>
</evidence>
<organism evidence="2 3">
    <name type="scientific">Arundinibacter roseus</name>
    <dbReference type="NCBI Taxonomy" id="2070510"/>
    <lineage>
        <taxon>Bacteria</taxon>
        <taxon>Pseudomonadati</taxon>
        <taxon>Bacteroidota</taxon>
        <taxon>Cytophagia</taxon>
        <taxon>Cytophagales</taxon>
        <taxon>Spirosomataceae</taxon>
        <taxon>Arundinibacter</taxon>
    </lineage>
</organism>
<feature type="transmembrane region" description="Helical" evidence="1">
    <location>
        <begin position="55"/>
        <end position="72"/>
    </location>
</feature>
<dbReference type="EMBL" id="SMJU01000013">
    <property type="protein sequence ID" value="TDB61772.1"/>
    <property type="molecule type" value="Genomic_DNA"/>
</dbReference>
<dbReference type="RefSeq" id="WP_132120516.1">
    <property type="nucleotide sequence ID" value="NZ_SMJU01000013.1"/>
</dbReference>
<evidence type="ECO:0000313" key="2">
    <source>
        <dbReference type="EMBL" id="TDB61772.1"/>
    </source>
</evidence>
<name>A0A4R4K561_9BACT</name>
<accession>A0A4R4K561</accession>
<gene>
    <name evidence="2" type="ORF">EZE20_18670</name>
</gene>
<dbReference type="Proteomes" id="UP000295706">
    <property type="component" value="Unassembled WGS sequence"/>
</dbReference>